<protein>
    <submittedName>
        <fullName evidence="2">Uncharacterized protein</fullName>
    </submittedName>
</protein>
<name>A0A7J5XHJ0_DISMA</name>
<accession>A0A7J5XHJ0</accession>
<proteinExistence type="predicted"/>
<evidence type="ECO:0000313" key="3">
    <source>
        <dbReference type="Proteomes" id="UP000518266"/>
    </source>
</evidence>
<dbReference type="EMBL" id="JAAKFY010000024">
    <property type="protein sequence ID" value="KAF3836566.1"/>
    <property type="molecule type" value="Genomic_DNA"/>
</dbReference>
<comment type="caution">
    <text evidence="2">The sequence shown here is derived from an EMBL/GenBank/DDBJ whole genome shotgun (WGS) entry which is preliminary data.</text>
</comment>
<keyword evidence="3" id="KW-1185">Reference proteome</keyword>
<evidence type="ECO:0000313" key="2">
    <source>
        <dbReference type="EMBL" id="KAF3836566.1"/>
    </source>
</evidence>
<feature type="region of interest" description="Disordered" evidence="1">
    <location>
        <begin position="1"/>
        <end position="54"/>
    </location>
</feature>
<feature type="compositionally biased region" description="Polar residues" evidence="1">
    <location>
        <begin position="19"/>
        <end position="29"/>
    </location>
</feature>
<dbReference type="Proteomes" id="UP000518266">
    <property type="component" value="Unassembled WGS sequence"/>
</dbReference>
<sequence length="77" mass="8231">MAKNLAVHSSKLRPKQLKKAQTSTTSQGPSHRMVTPKSKAHTAHDGEPTSSVEEDVAQIKVPLHKACLYGVETGAKA</sequence>
<organism evidence="2 3">
    <name type="scientific">Dissostichus mawsoni</name>
    <name type="common">Antarctic cod</name>
    <dbReference type="NCBI Taxonomy" id="36200"/>
    <lineage>
        <taxon>Eukaryota</taxon>
        <taxon>Metazoa</taxon>
        <taxon>Chordata</taxon>
        <taxon>Craniata</taxon>
        <taxon>Vertebrata</taxon>
        <taxon>Euteleostomi</taxon>
        <taxon>Actinopterygii</taxon>
        <taxon>Neopterygii</taxon>
        <taxon>Teleostei</taxon>
        <taxon>Neoteleostei</taxon>
        <taxon>Acanthomorphata</taxon>
        <taxon>Eupercaria</taxon>
        <taxon>Perciformes</taxon>
        <taxon>Notothenioidei</taxon>
        <taxon>Nototheniidae</taxon>
        <taxon>Dissostichus</taxon>
    </lineage>
</organism>
<gene>
    <name evidence="2" type="ORF">F7725_029124</name>
</gene>
<reference evidence="2 3" key="1">
    <citation type="submission" date="2020-03" db="EMBL/GenBank/DDBJ databases">
        <title>Dissostichus mawsoni Genome sequencing and assembly.</title>
        <authorList>
            <person name="Park H."/>
        </authorList>
    </citation>
    <scope>NUCLEOTIDE SEQUENCE [LARGE SCALE GENOMIC DNA]</scope>
    <source>
        <strain evidence="2">DM0001</strain>
        <tissue evidence="2">Muscle</tissue>
    </source>
</reference>
<evidence type="ECO:0000256" key="1">
    <source>
        <dbReference type="SAM" id="MobiDB-lite"/>
    </source>
</evidence>
<dbReference type="AlphaFoldDB" id="A0A7J5XHJ0"/>